<dbReference type="InterPro" id="IPR036271">
    <property type="entry name" value="Tet_transcr_reg_TetR-rel_C_sf"/>
</dbReference>
<evidence type="ECO:0000313" key="8">
    <source>
        <dbReference type="Proteomes" id="UP001501736"/>
    </source>
</evidence>
<dbReference type="Gene3D" id="1.10.357.10">
    <property type="entry name" value="Tetracycline Repressor, domain 2"/>
    <property type="match status" value="1"/>
</dbReference>
<dbReference type="RefSeq" id="WP_344718588.1">
    <property type="nucleotide sequence ID" value="NZ_BAAAYG010000003.1"/>
</dbReference>
<protein>
    <submittedName>
        <fullName evidence="7">TetR/AcrR family transcriptional regulator</fullName>
    </submittedName>
</protein>
<dbReference type="PROSITE" id="PS50977">
    <property type="entry name" value="HTH_TETR_2"/>
    <property type="match status" value="1"/>
</dbReference>
<gene>
    <name evidence="7" type="ORF">GCM10020260_08860</name>
</gene>
<evidence type="ECO:0000256" key="3">
    <source>
        <dbReference type="ARBA" id="ARBA00023125"/>
    </source>
</evidence>
<keyword evidence="3 5" id="KW-0238">DNA-binding</keyword>
<evidence type="ECO:0000256" key="5">
    <source>
        <dbReference type="PROSITE-ProRule" id="PRU00335"/>
    </source>
</evidence>
<proteinExistence type="predicted"/>
<reference evidence="8" key="1">
    <citation type="journal article" date="2019" name="Int. J. Syst. Evol. Microbiol.">
        <title>The Global Catalogue of Microorganisms (GCM) 10K type strain sequencing project: providing services to taxonomists for standard genome sequencing and annotation.</title>
        <authorList>
            <consortium name="The Broad Institute Genomics Platform"/>
            <consortium name="The Broad Institute Genome Sequencing Center for Infectious Disease"/>
            <person name="Wu L."/>
            <person name="Ma J."/>
        </authorList>
    </citation>
    <scope>NUCLEOTIDE SEQUENCE [LARGE SCALE GENOMIC DNA]</scope>
    <source>
        <strain evidence="8">JCM 11483</strain>
    </source>
</reference>
<evidence type="ECO:0000259" key="6">
    <source>
        <dbReference type="PROSITE" id="PS50977"/>
    </source>
</evidence>
<dbReference type="InterPro" id="IPR001647">
    <property type="entry name" value="HTH_TetR"/>
</dbReference>
<evidence type="ECO:0000256" key="2">
    <source>
        <dbReference type="ARBA" id="ARBA00023015"/>
    </source>
</evidence>
<evidence type="ECO:0000256" key="1">
    <source>
        <dbReference type="ARBA" id="ARBA00022491"/>
    </source>
</evidence>
<keyword evidence="1" id="KW-0678">Repressor</keyword>
<comment type="caution">
    <text evidence="7">The sequence shown here is derived from an EMBL/GenBank/DDBJ whole genome shotgun (WGS) entry which is preliminary data.</text>
</comment>
<dbReference type="PANTHER" id="PTHR47506">
    <property type="entry name" value="TRANSCRIPTIONAL REGULATORY PROTEIN"/>
    <property type="match status" value="1"/>
</dbReference>
<dbReference type="InterPro" id="IPR039538">
    <property type="entry name" value="BetI_C"/>
</dbReference>
<name>A0ABP6RAL0_9MICC</name>
<dbReference type="PRINTS" id="PR00455">
    <property type="entry name" value="HTHTETR"/>
</dbReference>
<dbReference type="Proteomes" id="UP001501736">
    <property type="component" value="Unassembled WGS sequence"/>
</dbReference>
<feature type="DNA-binding region" description="H-T-H motif" evidence="5">
    <location>
        <begin position="42"/>
        <end position="61"/>
    </location>
</feature>
<dbReference type="SUPFAM" id="SSF46689">
    <property type="entry name" value="Homeodomain-like"/>
    <property type="match status" value="1"/>
</dbReference>
<dbReference type="Pfam" id="PF13977">
    <property type="entry name" value="TetR_C_6"/>
    <property type="match status" value="1"/>
</dbReference>
<evidence type="ECO:0000313" key="7">
    <source>
        <dbReference type="EMBL" id="GAA3282198.1"/>
    </source>
</evidence>
<feature type="domain" description="HTH tetR-type" evidence="6">
    <location>
        <begin position="19"/>
        <end position="79"/>
    </location>
</feature>
<dbReference type="Pfam" id="PF00440">
    <property type="entry name" value="TetR_N"/>
    <property type="match status" value="1"/>
</dbReference>
<organism evidence="7 8">
    <name type="scientific">Nesterenkonia halobia</name>
    <dbReference type="NCBI Taxonomy" id="37922"/>
    <lineage>
        <taxon>Bacteria</taxon>
        <taxon>Bacillati</taxon>
        <taxon>Actinomycetota</taxon>
        <taxon>Actinomycetes</taxon>
        <taxon>Micrococcales</taxon>
        <taxon>Micrococcaceae</taxon>
        <taxon>Nesterenkonia</taxon>
    </lineage>
</organism>
<evidence type="ECO:0000256" key="4">
    <source>
        <dbReference type="ARBA" id="ARBA00023163"/>
    </source>
</evidence>
<dbReference type="InterPro" id="IPR009057">
    <property type="entry name" value="Homeodomain-like_sf"/>
</dbReference>
<keyword evidence="2" id="KW-0805">Transcription regulation</keyword>
<dbReference type="SUPFAM" id="SSF48498">
    <property type="entry name" value="Tetracyclin repressor-like, C-terminal domain"/>
    <property type="match status" value="1"/>
</dbReference>
<dbReference type="EMBL" id="BAAAYG010000003">
    <property type="protein sequence ID" value="GAA3282198.1"/>
    <property type="molecule type" value="Genomic_DNA"/>
</dbReference>
<accession>A0ABP6RAL0</accession>
<keyword evidence="8" id="KW-1185">Reference proteome</keyword>
<sequence length="207" mass="23107">MAARRPRATSGRPRGADSVQRRAEILDAAEELFAEQGYRGVSMSAVARAAGISQTGLVHHFATKDDLLAAVLDRRDEQDTAHLLTTPEQGWRFVETLVGIVRQNEERETLVRLYTALSGEAVTPDHPATRWLRRHHHDVRENITAAVEQAVADGELVAETPADHIARLLIAAMDGLQVQWLVDETDPPMAEDFRRLVETLHAQWRAD</sequence>
<keyword evidence="4" id="KW-0804">Transcription</keyword>
<dbReference type="PANTHER" id="PTHR47506:SF6">
    <property type="entry name" value="HTH-TYPE TRANSCRIPTIONAL REPRESSOR NEMR"/>
    <property type="match status" value="1"/>
</dbReference>